<protein>
    <recommendedName>
        <fullName evidence="4">DUF4219 domain-containing protein</fullName>
    </recommendedName>
</protein>
<dbReference type="EMBL" id="JABFAC010000001">
    <property type="protein sequence ID" value="MBA0605191.1"/>
    <property type="molecule type" value="Genomic_DNA"/>
</dbReference>
<comment type="caution">
    <text evidence="2">The sequence shown here is derived from an EMBL/GenBank/DDBJ whole genome shotgun (WGS) entry which is preliminary data.</text>
</comment>
<proteinExistence type="predicted"/>
<organism evidence="2 3">
    <name type="scientific">Gossypium davidsonii</name>
    <name type="common">Davidson's cotton</name>
    <name type="synonym">Gossypium klotzschianum subsp. davidsonii</name>
    <dbReference type="NCBI Taxonomy" id="34287"/>
    <lineage>
        <taxon>Eukaryota</taxon>
        <taxon>Viridiplantae</taxon>
        <taxon>Streptophyta</taxon>
        <taxon>Embryophyta</taxon>
        <taxon>Tracheophyta</taxon>
        <taxon>Spermatophyta</taxon>
        <taxon>Magnoliopsida</taxon>
        <taxon>eudicotyledons</taxon>
        <taxon>Gunneridae</taxon>
        <taxon>Pentapetalae</taxon>
        <taxon>rosids</taxon>
        <taxon>malvids</taxon>
        <taxon>Malvales</taxon>
        <taxon>Malvaceae</taxon>
        <taxon>Malvoideae</taxon>
        <taxon>Gossypium</taxon>
    </lineage>
</organism>
<sequence>MILKSSLTTLQEGHYTMCPTLLNEENHSNWKVKMKFFIQAFDYGAWKIISRGLLETPKEEERWDPNDKAKTQSNSKAMHTLFCAMSEEDFNKKPCEKDYSTNSNKIEDEQSSEKHPTNPKNGPVGLVVKQSVSVLEGGGLNLCVGNGELFLLGLETLKRLWIPIGAEEVQFCYCAFK</sequence>
<dbReference type="AlphaFoldDB" id="A0A7J8QUE1"/>
<evidence type="ECO:0000313" key="2">
    <source>
        <dbReference type="EMBL" id="MBA0605191.1"/>
    </source>
</evidence>
<feature type="region of interest" description="Disordered" evidence="1">
    <location>
        <begin position="93"/>
        <end position="123"/>
    </location>
</feature>
<evidence type="ECO:0000313" key="3">
    <source>
        <dbReference type="Proteomes" id="UP000593561"/>
    </source>
</evidence>
<evidence type="ECO:0000256" key="1">
    <source>
        <dbReference type="SAM" id="MobiDB-lite"/>
    </source>
</evidence>
<feature type="non-terminal residue" evidence="2">
    <location>
        <position position="177"/>
    </location>
</feature>
<reference evidence="2 3" key="1">
    <citation type="journal article" date="2019" name="Genome Biol. Evol.">
        <title>Insights into the evolution of the New World diploid cottons (Gossypium, subgenus Houzingenia) based on genome sequencing.</title>
        <authorList>
            <person name="Grover C.E."/>
            <person name="Arick M.A. 2nd"/>
            <person name="Thrash A."/>
            <person name="Conover J.L."/>
            <person name="Sanders W.S."/>
            <person name="Peterson D.G."/>
            <person name="Frelichowski J.E."/>
            <person name="Scheffler J.A."/>
            <person name="Scheffler B.E."/>
            <person name="Wendel J.F."/>
        </authorList>
    </citation>
    <scope>NUCLEOTIDE SEQUENCE [LARGE SCALE GENOMIC DNA]</scope>
    <source>
        <strain evidence="2">27</strain>
        <tissue evidence="2">Leaf</tissue>
    </source>
</reference>
<accession>A0A7J8QUE1</accession>
<name>A0A7J8QUE1_GOSDV</name>
<dbReference type="Proteomes" id="UP000593561">
    <property type="component" value="Unassembled WGS sequence"/>
</dbReference>
<gene>
    <name evidence="2" type="ORF">Godav_017789</name>
</gene>
<evidence type="ECO:0008006" key="4">
    <source>
        <dbReference type="Google" id="ProtNLM"/>
    </source>
</evidence>
<keyword evidence="3" id="KW-1185">Reference proteome</keyword>
<feature type="compositionally biased region" description="Basic and acidic residues" evidence="1">
    <location>
        <begin position="93"/>
        <end position="116"/>
    </location>
</feature>